<evidence type="ECO:0000256" key="4">
    <source>
        <dbReference type="ARBA" id="ARBA00022833"/>
    </source>
</evidence>
<comment type="subcellular location">
    <subcellularLocation>
        <location evidence="1">Nucleus</location>
    </subcellularLocation>
</comment>
<dbReference type="AlphaFoldDB" id="A0AAV5ELX3"/>
<dbReference type="GO" id="GO:0016567">
    <property type="term" value="P:protein ubiquitination"/>
    <property type="evidence" value="ECO:0007669"/>
    <property type="project" value="InterPro"/>
</dbReference>
<dbReference type="GO" id="GO:0006397">
    <property type="term" value="P:mRNA processing"/>
    <property type="evidence" value="ECO:0007669"/>
    <property type="project" value="InterPro"/>
</dbReference>
<feature type="region of interest" description="Disordered" evidence="7">
    <location>
        <begin position="142"/>
        <end position="168"/>
    </location>
</feature>
<organism evidence="10 11">
    <name type="scientific">Eleusine coracana subsp. coracana</name>
    <dbReference type="NCBI Taxonomy" id="191504"/>
    <lineage>
        <taxon>Eukaryota</taxon>
        <taxon>Viridiplantae</taxon>
        <taxon>Streptophyta</taxon>
        <taxon>Embryophyta</taxon>
        <taxon>Tracheophyta</taxon>
        <taxon>Spermatophyta</taxon>
        <taxon>Magnoliopsida</taxon>
        <taxon>Liliopsida</taxon>
        <taxon>Poales</taxon>
        <taxon>Poaceae</taxon>
        <taxon>PACMAD clade</taxon>
        <taxon>Chloridoideae</taxon>
        <taxon>Cynodonteae</taxon>
        <taxon>Eleusininae</taxon>
        <taxon>Eleusine</taxon>
    </lineage>
</organism>
<keyword evidence="5" id="KW-0539">Nucleus</keyword>
<feature type="region of interest" description="Disordered" evidence="7">
    <location>
        <begin position="102"/>
        <end position="127"/>
    </location>
</feature>
<dbReference type="GO" id="GO:0008270">
    <property type="term" value="F:zinc ion binding"/>
    <property type="evidence" value="ECO:0007669"/>
    <property type="project" value="UniProtKB-KW"/>
</dbReference>
<dbReference type="SMART" id="SM01180">
    <property type="entry name" value="DWNN"/>
    <property type="match status" value="1"/>
</dbReference>
<dbReference type="SUPFAM" id="SSF57756">
    <property type="entry name" value="Retrovirus zinc finger-like domains"/>
    <property type="match status" value="1"/>
</dbReference>
<dbReference type="InterPro" id="IPR033489">
    <property type="entry name" value="RBBP6"/>
</dbReference>
<evidence type="ECO:0000256" key="1">
    <source>
        <dbReference type="ARBA" id="ARBA00004123"/>
    </source>
</evidence>
<dbReference type="InterPro" id="IPR014891">
    <property type="entry name" value="DWNN_domain"/>
</dbReference>
<dbReference type="InterPro" id="IPR036875">
    <property type="entry name" value="Znf_CCHC_sf"/>
</dbReference>
<feature type="compositionally biased region" description="Basic and acidic residues" evidence="7">
    <location>
        <begin position="622"/>
        <end position="633"/>
    </location>
</feature>
<dbReference type="GO" id="GO:0005634">
    <property type="term" value="C:nucleus"/>
    <property type="evidence" value="ECO:0007669"/>
    <property type="project" value="UniProtKB-SubCell"/>
</dbReference>
<reference evidence="10" key="2">
    <citation type="submission" date="2021-12" db="EMBL/GenBank/DDBJ databases">
        <title>Resequencing data analysis of finger millet.</title>
        <authorList>
            <person name="Hatakeyama M."/>
            <person name="Aluri S."/>
            <person name="Balachadran M.T."/>
            <person name="Sivarajan S.R."/>
            <person name="Poveda L."/>
            <person name="Shimizu-Inatsugi R."/>
            <person name="Schlapbach R."/>
            <person name="Sreeman S.M."/>
            <person name="Shimizu K.K."/>
        </authorList>
    </citation>
    <scope>NUCLEOTIDE SEQUENCE</scope>
</reference>
<feature type="region of interest" description="Disordered" evidence="7">
    <location>
        <begin position="436"/>
        <end position="463"/>
    </location>
</feature>
<proteinExistence type="predicted"/>
<feature type="compositionally biased region" description="Low complexity" evidence="7">
    <location>
        <begin position="106"/>
        <end position="122"/>
    </location>
</feature>
<dbReference type="SMART" id="SM00343">
    <property type="entry name" value="ZnF_C2HC"/>
    <property type="match status" value="2"/>
</dbReference>
<sequence length="650" mass="70947">MGVVYYKYKSEKDVYSMPLAHAFISVSELKQLILTSDRHGRGRTRGRGPREGIAISNAQTGEDYTDENEMIPQNTTVLVRRSAGQLSDNIVLVSSRKVTEGCSVPSNKSVVTDSSSKSLSSTEVQDEDAAITAVIDAAELKLEDHQSKNGQAGGRFTSGSRYGHGPLEGETPPPGYVCRSCGVPGHFIQHCTQELKKPPPGYICYRCRIPGHFIQHCPTIGDTNFDKNKMTRSLAPVVTPSPADGILESLVSSVSASAVDDLPAELHCQLCKKVMTDAVLTSKCCFDSFVINCICGAKVLADSLIPNHTLRSTISNMLSTRAGSTSGTTKHRSSSGSNPDPKLQSHAPSAVSEREEMKQPMDRLVSEAGAPDGGVQIATKDNLGNQPLQKLSANVDPLGKDEVSSAELSAEKAAANAENLKLQNGSESTLNVTTVSGTLEQNATKTDQPKKKRKKAGSTKIVQPNNFDSGYNIPIDPAYYNTPFGGGYPWAAEAYMYGSMGMPYGVNQSNTKFIFSIFVRHEAQLTHQQGIGTVARSRLSQRPKDTGIQSGSSEYNRQQSSSRGPESRNRVRSSPERRDHRRSDRASDDYYEDHSRKRMRVSSPTAGAKQSSQRSRHSSRSMTREDSSDDERNFKRRWGRRSSVTVDTRH</sequence>
<dbReference type="EMBL" id="BQKI01000076">
    <property type="protein sequence ID" value="GJN23822.1"/>
    <property type="molecule type" value="Genomic_DNA"/>
</dbReference>
<keyword evidence="3 6" id="KW-0863">Zinc-finger</keyword>
<evidence type="ECO:0000259" key="8">
    <source>
        <dbReference type="PROSITE" id="PS50158"/>
    </source>
</evidence>
<name>A0AAV5ELX3_ELECO</name>
<evidence type="ECO:0000256" key="2">
    <source>
        <dbReference type="ARBA" id="ARBA00022723"/>
    </source>
</evidence>
<protein>
    <submittedName>
        <fullName evidence="10">Uncharacterized protein</fullName>
    </submittedName>
</protein>
<keyword evidence="2" id="KW-0479">Metal-binding</keyword>
<dbReference type="Pfam" id="PF08783">
    <property type="entry name" value="DWNN"/>
    <property type="match status" value="1"/>
</dbReference>
<comment type="caution">
    <text evidence="10">The sequence shown here is derived from an EMBL/GenBank/DDBJ whole genome shotgun (WGS) entry which is preliminary data.</text>
</comment>
<evidence type="ECO:0000313" key="10">
    <source>
        <dbReference type="EMBL" id="GJN23822.1"/>
    </source>
</evidence>
<evidence type="ECO:0000256" key="5">
    <source>
        <dbReference type="ARBA" id="ARBA00023242"/>
    </source>
</evidence>
<feature type="compositionally biased region" description="Polar residues" evidence="7">
    <location>
        <begin position="436"/>
        <end position="446"/>
    </location>
</feature>
<keyword evidence="4" id="KW-0862">Zinc</keyword>
<feature type="compositionally biased region" description="Polar residues" evidence="7">
    <location>
        <begin position="319"/>
        <end position="338"/>
    </location>
</feature>
<feature type="compositionally biased region" description="Polar residues" evidence="7">
    <location>
        <begin position="547"/>
        <end position="564"/>
    </location>
</feature>
<dbReference type="SUPFAM" id="SSF57850">
    <property type="entry name" value="RING/U-box"/>
    <property type="match status" value="1"/>
</dbReference>
<dbReference type="GO" id="GO:0006511">
    <property type="term" value="P:ubiquitin-dependent protein catabolic process"/>
    <property type="evidence" value="ECO:0007669"/>
    <property type="project" value="TreeGrafter"/>
</dbReference>
<feature type="region of interest" description="Disordered" evidence="7">
    <location>
        <begin position="534"/>
        <end position="650"/>
    </location>
</feature>
<dbReference type="Pfam" id="PF13696">
    <property type="entry name" value="zf-CCHC_2"/>
    <property type="match status" value="2"/>
</dbReference>
<evidence type="ECO:0000256" key="7">
    <source>
        <dbReference type="SAM" id="MobiDB-lite"/>
    </source>
</evidence>
<dbReference type="GO" id="GO:0003676">
    <property type="term" value="F:nucleic acid binding"/>
    <property type="evidence" value="ECO:0007669"/>
    <property type="project" value="InterPro"/>
</dbReference>
<evidence type="ECO:0000259" key="9">
    <source>
        <dbReference type="PROSITE" id="PS51282"/>
    </source>
</evidence>
<evidence type="ECO:0000256" key="6">
    <source>
        <dbReference type="PROSITE-ProRule" id="PRU00047"/>
    </source>
</evidence>
<evidence type="ECO:0000256" key="3">
    <source>
        <dbReference type="ARBA" id="ARBA00022771"/>
    </source>
</evidence>
<evidence type="ECO:0000313" key="11">
    <source>
        <dbReference type="Proteomes" id="UP001054889"/>
    </source>
</evidence>
<dbReference type="Gene3D" id="4.10.60.10">
    <property type="entry name" value="Zinc finger, CCHC-type"/>
    <property type="match status" value="2"/>
</dbReference>
<dbReference type="PROSITE" id="PS51282">
    <property type="entry name" value="DWNN"/>
    <property type="match status" value="1"/>
</dbReference>
<dbReference type="InterPro" id="IPR025829">
    <property type="entry name" value="Zn_knuckle_CX2CX3GHX4C"/>
</dbReference>
<feature type="domain" description="DWNN" evidence="9">
    <location>
        <begin position="4"/>
        <end position="83"/>
    </location>
</feature>
<feature type="compositionally biased region" description="Polar residues" evidence="7">
    <location>
        <begin position="382"/>
        <end position="392"/>
    </location>
</feature>
<dbReference type="PROSITE" id="PS50158">
    <property type="entry name" value="ZF_CCHC"/>
    <property type="match status" value="1"/>
</dbReference>
<gene>
    <name evidence="10" type="primary">gb11507</name>
    <name evidence="10" type="ORF">PR202_gb11507</name>
</gene>
<feature type="compositionally biased region" description="Basic and acidic residues" evidence="7">
    <location>
        <begin position="565"/>
        <end position="595"/>
    </location>
</feature>
<dbReference type="PANTHER" id="PTHR15439">
    <property type="entry name" value="RETINOBLASTOMA-BINDING PROTEIN 6"/>
    <property type="match status" value="1"/>
</dbReference>
<dbReference type="GO" id="GO:0061630">
    <property type="term" value="F:ubiquitin protein ligase activity"/>
    <property type="evidence" value="ECO:0007669"/>
    <property type="project" value="InterPro"/>
</dbReference>
<feature type="compositionally biased region" description="Basic and acidic residues" evidence="7">
    <location>
        <begin position="352"/>
        <end position="365"/>
    </location>
</feature>
<dbReference type="PANTHER" id="PTHR15439:SF6">
    <property type="entry name" value="OS03G0659400 PROTEIN"/>
    <property type="match status" value="1"/>
</dbReference>
<accession>A0AAV5ELX3</accession>
<feature type="region of interest" description="Disordered" evidence="7">
    <location>
        <begin position="319"/>
        <end position="397"/>
    </location>
</feature>
<dbReference type="InterPro" id="IPR001878">
    <property type="entry name" value="Znf_CCHC"/>
</dbReference>
<dbReference type="Gene3D" id="3.10.20.90">
    <property type="entry name" value="Phosphatidylinositol 3-kinase Catalytic Subunit, Chain A, domain 1"/>
    <property type="match status" value="1"/>
</dbReference>
<keyword evidence="11" id="KW-1185">Reference proteome</keyword>
<dbReference type="Proteomes" id="UP001054889">
    <property type="component" value="Unassembled WGS sequence"/>
</dbReference>
<reference evidence="10" key="1">
    <citation type="journal article" date="2018" name="DNA Res.">
        <title>Multiple hybrid de novo genome assembly of finger millet, an orphan allotetraploid crop.</title>
        <authorList>
            <person name="Hatakeyama M."/>
            <person name="Aluri S."/>
            <person name="Balachadran M.T."/>
            <person name="Sivarajan S.R."/>
            <person name="Patrignani A."/>
            <person name="Gruter S."/>
            <person name="Poveda L."/>
            <person name="Shimizu-Inatsugi R."/>
            <person name="Baeten J."/>
            <person name="Francoijs K.J."/>
            <person name="Nataraja K.N."/>
            <person name="Reddy Y.A.N."/>
            <person name="Phadnis S."/>
            <person name="Ravikumar R.L."/>
            <person name="Schlapbach R."/>
            <person name="Sreeman S.M."/>
            <person name="Shimizu K.K."/>
        </authorList>
    </citation>
    <scope>NUCLEOTIDE SEQUENCE</scope>
</reference>
<feature type="domain" description="CCHC-type" evidence="8">
    <location>
        <begin position="204"/>
        <end position="218"/>
    </location>
</feature>